<dbReference type="PANTHER" id="PTHR13847:SF289">
    <property type="entry name" value="GLYCINE OXIDASE"/>
    <property type="match status" value="1"/>
</dbReference>
<dbReference type="Gene3D" id="3.50.50.60">
    <property type="entry name" value="FAD/NAD(P)-binding domain"/>
    <property type="match status" value="1"/>
</dbReference>
<name>A0A7C3KDN1_9CYAN</name>
<comment type="caution">
    <text evidence="3">The sequence shown here is derived from an EMBL/GenBank/DDBJ whole genome shotgun (WGS) entry which is preliminary data.</text>
</comment>
<evidence type="ECO:0000259" key="2">
    <source>
        <dbReference type="Pfam" id="PF01266"/>
    </source>
</evidence>
<evidence type="ECO:0000313" key="3">
    <source>
        <dbReference type="EMBL" id="HFM97843.1"/>
    </source>
</evidence>
<dbReference type="PANTHER" id="PTHR13847">
    <property type="entry name" value="SARCOSINE DEHYDROGENASE-RELATED"/>
    <property type="match status" value="1"/>
</dbReference>
<sequence length="369" mass="39663">MAQNVVVVGCGVVGAAIAYTLSQNSQLNITVLDQQLPARASTGAALGVLMGVISHKKGNALQMRLRSIQQYNEWIPQLEAATGRPILYNRQGLLNLCFEGEDLTTWQALATLREQQGHTLNLLNCAELSNRYPFLNLARVIGAVHAPSDRQVDPAALTLGLVEAARQRGVTFHWEAAVNDIQVAADNGSGHAVRVKTSAQPFPCDWLVIAAGLGSTPLTQALQQGVEIRPVLGQAARVKLPEPLSLSDFPAISGEDTHLVPLGGNQYWVGATVEMPTGDALLEASELVWKQVWQRAIAFCPALEQATVLQQWSGLRPRPVGRPAPIIERLPGYDNVILASGHYRNGIVLAPATAEKVQQMIQADALLGV</sequence>
<dbReference type="InterPro" id="IPR006076">
    <property type="entry name" value="FAD-dep_OxRdtase"/>
</dbReference>
<feature type="domain" description="FAD dependent oxidoreductase" evidence="2">
    <location>
        <begin position="5"/>
        <end position="357"/>
    </location>
</feature>
<keyword evidence="1" id="KW-0560">Oxidoreductase</keyword>
<proteinExistence type="predicted"/>
<accession>A0A7C3KDN1</accession>
<reference evidence="3" key="1">
    <citation type="journal article" date="2020" name="mSystems">
        <title>Genome- and Community-Level Interaction Insights into Carbon Utilization and Element Cycling Functions of Hydrothermarchaeota in Hydrothermal Sediment.</title>
        <authorList>
            <person name="Zhou Z."/>
            <person name="Liu Y."/>
            <person name="Xu W."/>
            <person name="Pan J."/>
            <person name="Luo Z.H."/>
            <person name="Li M."/>
        </authorList>
    </citation>
    <scope>NUCLEOTIDE SEQUENCE [LARGE SCALE GENOMIC DNA]</scope>
    <source>
        <strain evidence="3">SpSt-418</strain>
    </source>
</reference>
<dbReference type="SUPFAM" id="SSF51905">
    <property type="entry name" value="FAD/NAD(P)-binding domain"/>
    <property type="match status" value="1"/>
</dbReference>
<dbReference type="InterPro" id="IPR036188">
    <property type="entry name" value="FAD/NAD-bd_sf"/>
</dbReference>
<organism evidence="3">
    <name type="scientific">Oscillatoriales cyanobacterium SpSt-418</name>
    <dbReference type="NCBI Taxonomy" id="2282169"/>
    <lineage>
        <taxon>Bacteria</taxon>
        <taxon>Bacillati</taxon>
        <taxon>Cyanobacteriota</taxon>
        <taxon>Cyanophyceae</taxon>
        <taxon>Oscillatoriophycideae</taxon>
        <taxon>Oscillatoriales</taxon>
    </lineage>
</organism>
<dbReference type="SUPFAM" id="SSF54373">
    <property type="entry name" value="FAD-linked reductases, C-terminal domain"/>
    <property type="match status" value="1"/>
</dbReference>
<gene>
    <name evidence="3" type="ORF">ENR64_08745</name>
</gene>
<dbReference type="Pfam" id="PF01266">
    <property type="entry name" value="DAO"/>
    <property type="match status" value="1"/>
</dbReference>
<evidence type="ECO:0000256" key="1">
    <source>
        <dbReference type="ARBA" id="ARBA00023002"/>
    </source>
</evidence>
<dbReference type="GO" id="GO:0005737">
    <property type="term" value="C:cytoplasm"/>
    <property type="evidence" value="ECO:0007669"/>
    <property type="project" value="TreeGrafter"/>
</dbReference>
<dbReference type="GO" id="GO:0016491">
    <property type="term" value="F:oxidoreductase activity"/>
    <property type="evidence" value="ECO:0007669"/>
    <property type="project" value="UniProtKB-KW"/>
</dbReference>
<dbReference type="AlphaFoldDB" id="A0A7C3KDN1"/>
<protein>
    <submittedName>
        <fullName evidence="3">FAD-binding oxidoreductase</fullName>
    </submittedName>
</protein>
<dbReference type="EMBL" id="DSRU01000114">
    <property type="protein sequence ID" value="HFM97843.1"/>
    <property type="molecule type" value="Genomic_DNA"/>
</dbReference>
<dbReference type="Gene3D" id="3.30.9.10">
    <property type="entry name" value="D-Amino Acid Oxidase, subunit A, domain 2"/>
    <property type="match status" value="1"/>
</dbReference>